<proteinExistence type="predicted"/>
<keyword evidence="3" id="KW-1185">Reference proteome</keyword>
<reference evidence="2" key="1">
    <citation type="journal article" date="2020" name="New Phytol.">
        <title>Comparative genomics reveals dynamic genome evolution in host specialist ectomycorrhizal fungi.</title>
        <authorList>
            <person name="Lofgren L.A."/>
            <person name="Nguyen N.H."/>
            <person name="Vilgalys R."/>
            <person name="Ruytinx J."/>
            <person name="Liao H.L."/>
            <person name="Branco S."/>
            <person name="Kuo A."/>
            <person name="LaButti K."/>
            <person name="Lipzen A."/>
            <person name="Andreopoulos W."/>
            <person name="Pangilinan J."/>
            <person name="Riley R."/>
            <person name="Hundley H."/>
            <person name="Na H."/>
            <person name="Barry K."/>
            <person name="Grigoriev I.V."/>
            <person name="Stajich J.E."/>
            <person name="Kennedy P.G."/>
        </authorList>
    </citation>
    <scope>NUCLEOTIDE SEQUENCE</scope>
    <source>
        <strain evidence="2">FC423</strain>
    </source>
</reference>
<gene>
    <name evidence="2" type="ORF">F5147DRAFT_536892</name>
</gene>
<dbReference type="Proteomes" id="UP000823399">
    <property type="component" value="Unassembled WGS sequence"/>
</dbReference>
<evidence type="ECO:0000259" key="1">
    <source>
        <dbReference type="Pfam" id="PF22936"/>
    </source>
</evidence>
<accession>A0A9P7FL97</accession>
<name>A0A9P7FL97_9AGAM</name>
<organism evidence="2 3">
    <name type="scientific">Suillus discolor</name>
    <dbReference type="NCBI Taxonomy" id="1912936"/>
    <lineage>
        <taxon>Eukaryota</taxon>
        <taxon>Fungi</taxon>
        <taxon>Dikarya</taxon>
        <taxon>Basidiomycota</taxon>
        <taxon>Agaricomycotina</taxon>
        <taxon>Agaricomycetes</taxon>
        <taxon>Agaricomycetidae</taxon>
        <taxon>Boletales</taxon>
        <taxon>Suillineae</taxon>
        <taxon>Suillaceae</taxon>
        <taxon>Suillus</taxon>
    </lineage>
</organism>
<dbReference type="RefSeq" id="XP_041299557.1">
    <property type="nucleotide sequence ID" value="XM_041430168.1"/>
</dbReference>
<dbReference type="AlphaFoldDB" id="A0A9P7FL97"/>
<feature type="non-terminal residue" evidence="2">
    <location>
        <position position="56"/>
    </location>
</feature>
<evidence type="ECO:0000313" key="3">
    <source>
        <dbReference type="Proteomes" id="UP000823399"/>
    </source>
</evidence>
<feature type="non-terminal residue" evidence="2">
    <location>
        <position position="1"/>
    </location>
</feature>
<dbReference type="OrthoDB" id="3251181at2759"/>
<sequence>IELFNSGASHHMSLYKGLFQDFVSIMPKPITMADKHTFQATGKGNIEIFLPNSQSK</sequence>
<protein>
    <recommendedName>
        <fullName evidence="1">Retrovirus-related Pol polyprotein from transposon TNT 1-94-like beta-barrel domain-containing protein</fullName>
    </recommendedName>
</protein>
<dbReference type="Pfam" id="PF22936">
    <property type="entry name" value="Pol_BBD"/>
    <property type="match status" value="1"/>
</dbReference>
<dbReference type="GeneID" id="64692427"/>
<dbReference type="EMBL" id="JABBWM010000002">
    <property type="protein sequence ID" value="KAG2119731.1"/>
    <property type="molecule type" value="Genomic_DNA"/>
</dbReference>
<evidence type="ECO:0000313" key="2">
    <source>
        <dbReference type="EMBL" id="KAG2119731.1"/>
    </source>
</evidence>
<feature type="domain" description="Retrovirus-related Pol polyprotein from transposon TNT 1-94-like beta-barrel" evidence="1">
    <location>
        <begin position="4"/>
        <end position="52"/>
    </location>
</feature>
<dbReference type="InterPro" id="IPR054722">
    <property type="entry name" value="PolX-like_BBD"/>
</dbReference>
<comment type="caution">
    <text evidence="2">The sequence shown here is derived from an EMBL/GenBank/DDBJ whole genome shotgun (WGS) entry which is preliminary data.</text>
</comment>